<evidence type="ECO:0000313" key="3">
    <source>
        <dbReference type="EMBL" id="KAH8690524.1"/>
    </source>
</evidence>
<proteinExistence type="predicted"/>
<evidence type="ECO:0000313" key="4">
    <source>
        <dbReference type="Proteomes" id="UP001201262"/>
    </source>
</evidence>
<feature type="transmembrane region" description="Helical" evidence="2">
    <location>
        <begin position="72"/>
        <end position="91"/>
    </location>
</feature>
<keyword evidence="4" id="KW-1185">Reference proteome</keyword>
<evidence type="ECO:0000256" key="2">
    <source>
        <dbReference type="SAM" id="Phobius"/>
    </source>
</evidence>
<protein>
    <submittedName>
        <fullName evidence="3">Uncharacterized protein</fullName>
    </submittedName>
</protein>
<feature type="region of interest" description="Disordered" evidence="1">
    <location>
        <begin position="289"/>
        <end position="308"/>
    </location>
</feature>
<dbReference type="GeneID" id="70252714"/>
<feature type="transmembrane region" description="Helical" evidence="2">
    <location>
        <begin position="195"/>
        <end position="214"/>
    </location>
</feature>
<accession>A0AAD4KEN2</accession>
<dbReference type="PANTHER" id="PTHR35179">
    <property type="entry name" value="PROTEIN CBG02620"/>
    <property type="match status" value="1"/>
</dbReference>
<evidence type="ECO:0000256" key="1">
    <source>
        <dbReference type="SAM" id="MobiDB-lite"/>
    </source>
</evidence>
<dbReference type="RefSeq" id="XP_046066720.1">
    <property type="nucleotide sequence ID" value="XM_046222427.1"/>
</dbReference>
<comment type="caution">
    <text evidence="3">The sequence shown here is derived from an EMBL/GenBank/DDBJ whole genome shotgun (WGS) entry which is preliminary data.</text>
</comment>
<dbReference type="EMBL" id="JAJTJA010000013">
    <property type="protein sequence ID" value="KAH8690524.1"/>
    <property type="molecule type" value="Genomic_DNA"/>
</dbReference>
<organism evidence="3 4">
    <name type="scientific">Talaromyces proteolyticus</name>
    <dbReference type="NCBI Taxonomy" id="1131652"/>
    <lineage>
        <taxon>Eukaryota</taxon>
        <taxon>Fungi</taxon>
        <taxon>Dikarya</taxon>
        <taxon>Ascomycota</taxon>
        <taxon>Pezizomycotina</taxon>
        <taxon>Eurotiomycetes</taxon>
        <taxon>Eurotiomycetidae</taxon>
        <taxon>Eurotiales</taxon>
        <taxon>Trichocomaceae</taxon>
        <taxon>Talaromyces</taxon>
        <taxon>Talaromyces sect. Bacilispori</taxon>
    </lineage>
</organism>
<name>A0AAD4KEN2_9EURO</name>
<dbReference type="PANTHER" id="PTHR35179:SF1">
    <property type="entry name" value="INTEGRAL MEMBRANE PROTEIN"/>
    <property type="match status" value="1"/>
</dbReference>
<sequence length="333" mass="37817">MATTVGDFKIAGVAAGFTLGYGFLTVWKAIKQTSVIRAPHRSTYVYLMWGEIVANLAIGIIGWLFLEGVIPLGVPVLFSLLFCWVFEIQLLMQIIINRVFVVAENKQTVIRVKWITAGIITAINIAVFCIWIPAHLNPPANAVYPVINKYWDRTSKVLICIVDAALNYWFLRIVQRRLVRYHGLKKYAPLVNFNAWLMALSVGMDVMLIGLMSLRNQLVYIQFHPVTYMVKLNIEMTMAAMITKLARESGTGDATVVLSSSQDQHRHNWRADLQMSDIELNRCAYQEEARQNQSHIHRPGHKHKESDGLAGINKETTIHVMTQHAFPNKGYHK</sequence>
<gene>
    <name evidence="3" type="ORF">BGW36DRAFT_56907</name>
</gene>
<keyword evidence="2" id="KW-0812">Transmembrane</keyword>
<feature type="transmembrane region" description="Helical" evidence="2">
    <location>
        <begin position="44"/>
        <end position="66"/>
    </location>
</feature>
<keyword evidence="2" id="KW-0472">Membrane</keyword>
<dbReference type="Proteomes" id="UP001201262">
    <property type="component" value="Unassembled WGS sequence"/>
</dbReference>
<keyword evidence="2" id="KW-1133">Transmembrane helix</keyword>
<feature type="transmembrane region" description="Helical" evidence="2">
    <location>
        <begin position="154"/>
        <end position="174"/>
    </location>
</feature>
<reference evidence="3" key="1">
    <citation type="submission" date="2021-12" db="EMBL/GenBank/DDBJ databases">
        <title>Convergent genome expansion in fungi linked to evolution of root-endophyte symbiosis.</title>
        <authorList>
            <consortium name="DOE Joint Genome Institute"/>
            <person name="Ke Y.-H."/>
            <person name="Bonito G."/>
            <person name="Liao H.-L."/>
            <person name="Looney B."/>
            <person name="Rojas-Flechas A."/>
            <person name="Nash J."/>
            <person name="Hameed K."/>
            <person name="Schadt C."/>
            <person name="Martin F."/>
            <person name="Crous P.W."/>
            <person name="Miettinen O."/>
            <person name="Magnuson J.K."/>
            <person name="Labbe J."/>
            <person name="Jacobson D."/>
            <person name="Doktycz M.J."/>
            <person name="Veneault-Fourrey C."/>
            <person name="Kuo A."/>
            <person name="Mondo S."/>
            <person name="Calhoun S."/>
            <person name="Riley R."/>
            <person name="Ohm R."/>
            <person name="LaButti K."/>
            <person name="Andreopoulos B."/>
            <person name="Pangilinan J."/>
            <person name="Nolan M."/>
            <person name="Tritt A."/>
            <person name="Clum A."/>
            <person name="Lipzen A."/>
            <person name="Daum C."/>
            <person name="Barry K."/>
            <person name="Grigoriev I.V."/>
            <person name="Vilgalys R."/>
        </authorList>
    </citation>
    <scope>NUCLEOTIDE SEQUENCE</scope>
    <source>
        <strain evidence="3">PMI_201</strain>
    </source>
</reference>
<feature type="transmembrane region" description="Helical" evidence="2">
    <location>
        <begin position="112"/>
        <end position="134"/>
    </location>
</feature>
<dbReference type="AlphaFoldDB" id="A0AAD4KEN2"/>
<feature type="transmembrane region" description="Helical" evidence="2">
    <location>
        <begin position="6"/>
        <end position="24"/>
    </location>
</feature>